<feature type="binding site" evidence="19">
    <location>
        <position position="78"/>
    </location>
    <ligand>
        <name>Ca(2+)</name>
        <dbReference type="ChEBI" id="CHEBI:29108"/>
        <label>1</label>
    </ligand>
</feature>
<feature type="binding site" description="axial binding residue" evidence="19">
    <location>
        <position position="195"/>
    </location>
    <ligand>
        <name>heme b</name>
        <dbReference type="ChEBI" id="CHEBI:60344"/>
    </ligand>
    <ligandPart>
        <name>Fe</name>
        <dbReference type="ChEBI" id="CHEBI:18248"/>
    </ligandPart>
</feature>
<protein>
    <recommendedName>
        <fullName evidence="5 22">Peroxidase</fullName>
        <ecNumber evidence="5 22">1.11.1.7</ecNumber>
    </recommendedName>
</protein>
<dbReference type="GO" id="GO:0140825">
    <property type="term" value="F:lactoperoxidase activity"/>
    <property type="evidence" value="ECO:0007669"/>
    <property type="project" value="UniProtKB-EC"/>
</dbReference>
<evidence type="ECO:0000256" key="22">
    <source>
        <dbReference type="RuleBase" id="RU362060"/>
    </source>
</evidence>
<keyword evidence="12 22" id="KW-0560">Oxidoreductase</keyword>
<accession>A0AAN8U668</accession>
<sequence>MSKALALVVVLFFVAFCGECYGELRVGFYKGKCGITDVEEVVRDVVRIWHFTKREKDIAAALLRMQFHDCFVNGCDASILLDGNNSEKKALPNSSVRGYSLIDAIKEALEARCKGLVSCADIISMATRDAVVLSGGKWYNVETGRKDGKVSLASNVNLPSPSISVSDSIKVFGSKSLFGNKRLSATDMVYLLGGHTVGNTRCSLIQDRIYNFNNTGVHDPTMSQWLFSELVKKCPRVPSNNVDNIIPLDMKSPSFVDNSFFQEIQKGNGVLQIDQQLAFDGLTKKIVGDIIKDPNFFTKFGEAMVKLGRVEVLTDGQGEVRTSCRVVNKKSFFFGLFN</sequence>
<dbReference type="FunFam" id="1.10.420.10:FF:000007">
    <property type="entry name" value="Peroxidase"/>
    <property type="match status" value="1"/>
</dbReference>
<evidence type="ECO:0000256" key="10">
    <source>
        <dbReference type="ARBA" id="ARBA00022729"/>
    </source>
</evidence>
<dbReference type="PANTHER" id="PTHR31517">
    <property type="match status" value="1"/>
</dbReference>
<evidence type="ECO:0000256" key="2">
    <source>
        <dbReference type="ARBA" id="ARBA00002322"/>
    </source>
</evidence>
<evidence type="ECO:0000256" key="4">
    <source>
        <dbReference type="ARBA" id="ARBA00006873"/>
    </source>
</evidence>
<dbReference type="PROSITE" id="PS50873">
    <property type="entry name" value="PEROXIDASE_4"/>
    <property type="match status" value="1"/>
</dbReference>
<dbReference type="GO" id="GO:0042744">
    <property type="term" value="P:hydrogen peroxide catabolic process"/>
    <property type="evidence" value="ECO:0007669"/>
    <property type="project" value="UniProtKB-KW"/>
</dbReference>
<evidence type="ECO:0000256" key="14">
    <source>
        <dbReference type="ARBA" id="ARBA00023157"/>
    </source>
</evidence>
<comment type="cofactor">
    <cofactor evidence="19 22">
        <name>Ca(2+)</name>
        <dbReference type="ChEBI" id="CHEBI:29108"/>
    </cofactor>
    <text evidence="19 22">Binds 2 calcium ions per subunit.</text>
</comment>
<evidence type="ECO:0000256" key="13">
    <source>
        <dbReference type="ARBA" id="ARBA00023004"/>
    </source>
</evidence>
<dbReference type="InterPro" id="IPR002016">
    <property type="entry name" value="Haem_peroxidase"/>
</dbReference>
<dbReference type="InterPro" id="IPR000823">
    <property type="entry name" value="Peroxidase_pln"/>
</dbReference>
<evidence type="ECO:0000256" key="17">
    <source>
        <dbReference type="PIRSR" id="PIRSR600823-1"/>
    </source>
</evidence>
<keyword evidence="10 22" id="KW-0732">Signal</keyword>
<dbReference type="GO" id="GO:0005576">
    <property type="term" value="C:extracellular region"/>
    <property type="evidence" value="ECO:0007669"/>
    <property type="project" value="UniProtKB-SubCell"/>
</dbReference>
<dbReference type="EMBL" id="JBANQN010000001">
    <property type="protein sequence ID" value="KAK6802688.1"/>
    <property type="molecule type" value="Genomic_DNA"/>
</dbReference>
<organism evidence="24 25">
    <name type="scientific">Solanum bulbocastanum</name>
    <name type="common">Wild potato</name>
    <dbReference type="NCBI Taxonomy" id="147425"/>
    <lineage>
        <taxon>Eukaryota</taxon>
        <taxon>Viridiplantae</taxon>
        <taxon>Streptophyta</taxon>
        <taxon>Embryophyta</taxon>
        <taxon>Tracheophyta</taxon>
        <taxon>Spermatophyta</taxon>
        <taxon>Magnoliopsida</taxon>
        <taxon>eudicotyledons</taxon>
        <taxon>Gunneridae</taxon>
        <taxon>Pentapetalae</taxon>
        <taxon>asterids</taxon>
        <taxon>lamiids</taxon>
        <taxon>Solanales</taxon>
        <taxon>Solanaceae</taxon>
        <taxon>Solanoideae</taxon>
        <taxon>Solaneae</taxon>
        <taxon>Solanum</taxon>
    </lineage>
</organism>
<evidence type="ECO:0000313" key="24">
    <source>
        <dbReference type="EMBL" id="KAK6802688.1"/>
    </source>
</evidence>
<evidence type="ECO:0000256" key="11">
    <source>
        <dbReference type="ARBA" id="ARBA00022837"/>
    </source>
</evidence>
<evidence type="ECO:0000256" key="6">
    <source>
        <dbReference type="ARBA" id="ARBA00022525"/>
    </source>
</evidence>
<dbReference type="InterPro" id="IPR019794">
    <property type="entry name" value="Peroxidases_AS"/>
</dbReference>
<feature type="disulfide bond" evidence="21">
    <location>
        <begin position="119"/>
        <end position="324"/>
    </location>
</feature>
<dbReference type="InterPro" id="IPR010255">
    <property type="entry name" value="Haem_peroxidase_sf"/>
</dbReference>
<evidence type="ECO:0000256" key="9">
    <source>
        <dbReference type="ARBA" id="ARBA00022723"/>
    </source>
</evidence>
<evidence type="ECO:0000256" key="1">
    <source>
        <dbReference type="ARBA" id="ARBA00000189"/>
    </source>
</evidence>
<dbReference type="CDD" id="cd00693">
    <property type="entry name" value="secretory_peroxidase"/>
    <property type="match status" value="1"/>
</dbReference>
<proteinExistence type="inferred from homology"/>
<reference evidence="24 25" key="1">
    <citation type="submission" date="2024-02" db="EMBL/GenBank/DDBJ databases">
        <title>de novo genome assembly of Solanum bulbocastanum strain 11H21.</title>
        <authorList>
            <person name="Hosaka A.J."/>
        </authorList>
    </citation>
    <scope>NUCLEOTIDE SEQUENCE [LARGE SCALE GENOMIC DNA]</scope>
    <source>
        <tissue evidence="24">Young leaves</tissue>
    </source>
</reference>
<feature type="binding site" evidence="19">
    <location>
        <position position="74"/>
    </location>
    <ligand>
        <name>Ca(2+)</name>
        <dbReference type="ChEBI" id="CHEBI:29108"/>
        <label>1</label>
    </ligand>
</feature>
<keyword evidence="13 19" id="KW-0408">Iron</keyword>
<keyword evidence="14 21" id="KW-1015">Disulfide bond</keyword>
<dbReference type="EC" id="1.11.1.7" evidence="5 22"/>
<keyword evidence="11 19" id="KW-0106">Calcium</keyword>
<feature type="active site" description="Proton acceptor" evidence="17">
    <location>
        <position position="68"/>
    </location>
</feature>
<dbReference type="PRINTS" id="PR00461">
    <property type="entry name" value="PLPEROXIDASE"/>
</dbReference>
<feature type="binding site" evidence="19">
    <location>
        <position position="196"/>
    </location>
    <ligand>
        <name>Ca(2+)</name>
        <dbReference type="ChEBI" id="CHEBI:29108"/>
        <label>2</label>
    </ligand>
</feature>
<dbReference type="FunFam" id="1.10.520.10:FF:000006">
    <property type="entry name" value="Peroxidase"/>
    <property type="match status" value="1"/>
</dbReference>
<dbReference type="GO" id="GO:0006979">
    <property type="term" value="P:response to oxidative stress"/>
    <property type="evidence" value="ECO:0007669"/>
    <property type="project" value="UniProtKB-UniRule"/>
</dbReference>
<keyword evidence="16 22" id="KW-0376">Hydrogen peroxide</keyword>
<keyword evidence="6 22" id="KW-0964">Secreted</keyword>
<feature type="binding site" evidence="19">
    <location>
        <position position="76"/>
    </location>
    <ligand>
        <name>Ca(2+)</name>
        <dbReference type="ChEBI" id="CHEBI:29108"/>
        <label>1</label>
    </ligand>
</feature>
<feature type="binding site" evidence="19">
    <location>
        <position position="249"/>
    </location>
    <ligand>
        <name>Ca(2+)</name>
        <dbReference type="ChEBI" id="CHEBI:29108"/>
        <label>2</label>
    </ligand>
</feature>
<comment type="cofactor">
    <cofactor evidence="19 22">
        <name>heme b</name>
        <dbReference type="ChEBI" id="CHEBI:60344"/>
    </cofactor>
    <text evidence="19 22">Binds 1 heme b (iron(II)-protoporphyrin IX) group per subunit.</text>
</comment>
<feature type="disulfide bond" evidence="21">
    <location>
        <begin position="70"/>
        <end position="75"/>
    </location>
</feature>
<dbReference type="SUPFAM" id="SSF48113">
    <property type="entry name" value="Heme-dependent peroxidases"/>
    <property type="match status" value="1"/>
</dbReference>
<feature type="binding site" evidence="19">
    <location>
        <position position="87"/>
    </location>
    <ligand>
        <name>Ca(2+)</name>
        <dbReference type="ChEBI" id="CHEBI:29108"/>
        <label>1</label>
    </ligand>
</feature>
<comment type="similarity">
    <text evidence="22">Belongs to the peroxidase family. Classical plant (class III) peroxidase subfamily.</text>
</comment>
<feature type="binding site" evidence="19">
    <location>
        <position position="257"/>
    </location>
    <ligand>
        <name>Ca(2+)</name>
        <dbReference type="ChEBI" id="CHEBI:29108"/>
        <label>2</label>
    </ligand>
</feature>
<evidence type="ECO:0000256" key="21">
    <source>
        <dbReference type="PIRSR" id="PIRSR600823-5"/>
    </source>
</evidence>
<dbReference type="GO" id="GO:0020037">
    <property type="term" value="F:heme binding"/>
    <property type="evidence" value="ECO:0007669"/>
    <property type="project" value="UniProtKB-UniRule"/>
</dbReference>
<keyword evidence="7 22" id="KW-0575">Peroxidase</keyword>
<comment type="function">
    <text evidence="2">Removal of H(2)O(2), oxidation of toxic reductants, biosynthesis and degradation of lignin, suberization, auxin catabolism, response to environmental stresses such as wounding, pathogen attack and oxidative stress. These functions might be dependent on each isozyme/isoform in each plant tissue.</text>
</comment>
<evidence type="ECO:0000256" key="3">
    <source>
        <dbReference type="ARBA" id="ARBA00004613"/>
    </source>
</evidence>
<feature type="binding site" evidence="18">
    <location>
        <position position="159"/>
    </location>
    <ligand>
        <name>substrate</name>
    </ligand>
</feature>
<evidence type="ECO:0000313" key="25">
    <source>
        <dbReference type="Proteomes" id="UP001371456"/>
    </source>
</evidence>
<comment type="caution">
    <text evidence="24">The sequence shown here is derived from an EMBL/GenBank/DDBJ whole genome shotgun (WGS) entry which is preliminary data.</text>
</comment>
<evidence type="ECO:0000256" key="19">
    <source>
        <dbReference type="PIRSR" id="PIRSR600823-3"/>
    </source>
</evidence>
<feature type="disulfide bond" evidence="21">
    <location>
        <begin position="33"/>
        <end position="113"/>
    </location>
</feature>
<evidence type="ECO:0000256" key="18">
    <source>
        <dbReference type="PIRSR" id="PIRSR600823-2"/>
    </source>
</evidence>
<feature type="binding site" evidence="19">
    <location>
        <position position="69"/>
    </location>
    <ligand>
        <name>Ca(2+)</name>
        <dbReference type="ChEBI" id="CHEBI:29108"/>
        <label>1</label>
    </ligand>
</feature>
<feature type="domain" description="Plant heme peroxidase family profile" evidence="23">
    <location>
        <begin position="23"/>
        <end position="328"/>
    </location>
</feature>
<keyword evidence="8 22" id="KW-0349">Heme</keyword>
<evidence type="ECO:0000256" key="5">
    <source>
        <dbReference type="ARBA" id="ARBA00012313"/>
    </source>
</evidence>
<evidence type="ECO:0000256" key="12">
    <source>
        <dbReference type="ARBA" id="ARBA00023002"/>
    </source>
</evidence>
<feature type="disulfide bond" evidence="21">
    <location>
        <begin position="202"/>
        <end position="234"/>
    </location>
</feature>
<dbReference type="AlphaFoldDB" id="A0AAN8U668"/>
<feature type="chain" id="PRO_5042672731" description="Peroxidase" evidence="22">
    <location>
        <begin position="23"/>
        <end position="338"/>
    </location>
</feature>
<dbReference type="GO" id="GO:0046872">
    <property type="term" value="F:metal ion binding"/>
    <property type="evidence" value="ECO:0007669"/>
    <property type="project" value="UniProtKB-UniRule"/>
</dbReference>
<evidence type="ECO:0000259" key="23">
    <source>
        <dbReference type="PROSITE" id="PS50873"/>
    </source>
</evidence>
<feature type="signal peptide" evidence="22">
    <location>
        <begin position="1"/>
        <end position="22"/>
    </location>
</feature>
<name>A0AAN8U668_SOLBU</name>
<keyword evidence="15" id="KW-0325">Glycoprotein</keyword>
<keyword evidence="25" id="KW-1185">Reference proteome</keyword>
<dbReference type="Gene3D" id="1.10.420.10">
    <property type="entry name" value="Peroxidase, domain 2"/>
    <property type="match status" value="1"/>
</dbReference>
<dbReference type="InterPro" id="IPR033905">
    <property type="entry name" value="Secretory_peroxidase"/>
</dbReference>
<dbReference type="Gene3D" id="1.10.520.10">
    <property type="match status" value="1"/>
</dbReference>
<evidence type="ECO:0000256" key="8">
    <source>
        <dbReference type="ARBA" id="ARBA00022617"/>
    </source>
</evidence>
<comment type="similarity">
    <text evidence="4">Belongs to the peroxidase family. Ascorbate peroxidase subfamily.</text>
</comment>
<keyword evidence="9 19" id="KW-0479">Metal-binding</keyword>
<comment type="subcellular location">
    <subcellularLocation>
        <location evidence="3 22">Secreted</location>
    </subcellularLocation>
</comment>
<feature type="site" description="Transition state stabilizer" evidence="20">
    <location>
        <position position="64"/>
    </location>
</feature>
<evidence type="ECO:0000256" key="7">
    <source>
        <dbReference type="ARBA" id="ARBA00022559"/>
    </source>
</evidence>
<feature type="binding site" evidence="19">
    <location>
        <position position="72"/>
    </location>
    <ligand>
        <name>Ca(2+)</name>
        <dbReference type="ChEBI" id="CHEBI:29108"/>
        <label>1</label>
    </ligand>
</feature>
<evidence type="ECO:0000256" key="20">
    <source>
        <dbReference type="PIRSR" id="PIRSR600823-4"/>
    </source>
</evidence>
<evidence type="ECO:0000256" key="16">
    <source>
        <dbReference type="ARBA" id="ARBA00023324"/>
    </source>
</evidence>
<dbReference type="Proteomes" id="UP001371456">
    <property type="component" value="Unassembled WGS sequence"/>
</dbReference>
<dbReference type="PANTHER" id="PTHR31517:SF59">
    <property type="entry name" value="PEROXIDASE"/>
    <property type="match status" value="1"/>
</dbReference>
<dbReference type="PRINTS" id="PR00458">
    <property type="entry name" value="PEROXIDASE"/>
</dbReference>
<dbReference type="PROSITE" id="PS00436">
    <property type="entry name" value="PEROXIDASE_2"/>
    <property type="match status" value="1"/>
</dbReference>
<evidence type="ECO:0000256" key="15">
    <source>
        <dbReference type="ARBA" id="ARBA00023180"/>
    </source>
</evidence>
<dbReference type="PROSITE" id="PS00435">
    <property type="entry name" value="PEROXIDASE_1"/>
    <property type="match status" value="1"/>
</dbReference>
<dbReference type="InterPro" id="IPR019793">
    <property type="entry name" value="Peroxidases_heam-ligand_BS"/>
</dbReference>
<dbReference type="Pfam" id="PF00141">
    <property type="entry name" value="peroxidase"/>
    <property type="match status" value="1"/>
</dbReference>
<gene>
    <name evidence="24" type="ORF">RDI58_000471</name>
</gene>
<comment type="catalytic activity">
    <reaction evidence="1 22">
        <text>2 a phenolic donor + H2O2 = 2 a phenolic radical donor + 2 H2O</text>
        <dbReference type="Rhea" id="RHEA:56136"/>
        <dbReference type="ChEBI" id="CHEBI:15377"/>
        <dbReference type="ChEBI" id="CHEBI:16240"/>
        <dbReference type="ChEBI" id="CHEBI:139520"/>
        <dbReference type="ChEBI" id="CHEBI:139521"/>
        <dbReference type="EC" id="1.11.1.7"/>
    </reaction>
</comment>